<proteinExistence type="predicted"/>
<feature type="signal peptide" evidence="1">
    <location>
        <begin position="1"/>
        <end position="18"/>
    </location>
</feature>
<evidence type="ECO:0000313" key="3">
    <source>
        <dbReference type="Proteomes" id="UP001059295"/>
    </source>
</evidence>
<keyword evidence="3" id="KW-1185">Reference proteome</keyword>
<reference evidence="2" key="1">
    <citation type="journal article" date="2022" name="Cell">
        <title>Design, construction, and in vivo augmentation of a complex gut microbiome.</title>
        <authorList>
            <person name="Cheng A.G."/>
            <person name="Ho P.Y."/>
            <person name="Aranda-Diaz A."/>
            <person name="Jain S."/>
            <person name="Yu F.B."/>
            <person name="Meng X."/>
            <person name="Wang M."/>
            <person name="Iakiviak M."/>
            <person name="Nagashima K."/>
            <person name="Zhao A."/>
            <person name="Murugkar P."/>
            <person name="Patil A."/>
            <person name="Atabakhsh K."/>
            <person name="Weakley A."/>
            <person name="Yan J."/>
            <person name="Brumbaugh A.R."/>
            <person name="Higginbottom S."/>
            <person name="Dimas A."/>
            <person name="Shiver A.L."/>
            <person name="Deutschbauer A."/>
            <person name="Neff N."/>
            <person name="Sonnenburg J.L."/>
            <person name="Huang K.C."/>
            <person name="Fischbach M.A."/>
        </authorList>
    </citation>
    <scope>NUCLEOTIDE SEQUENCE</scope>
    <source>
        <strain evidence="2">AP11</strain>
    </source>
</reference>
<feature type="chain" id="PRO_5045386314" evidence="1">
    <location>
        <begin position="19"/>
        <end position="337"/>
    </location>
</feature>
<dbReference type="Proteomes" id="UP001059295">
    <property type="component" value="Chromosome"/>
</dbReference>
<protein>
    <submittedName>
        <fullName evidence="2">Fimbrillin family protein</fullName>
    </submittedName>
</protein>
<evidence type="ECO:0000256" key="1">
    <source>
        <dbReference type="SAM" id="SignalP"/>
    </source>
</evidence>
<organism evidence="2 3">
    <name type="scientific">Alistipes ihumii AP11</name>
    <dbReference type="NCBI Taxonomy" id="1211813"/>
    <lineage>
        <taxon>Bacteria</taxon>
        <taxon>Pseudomonadati</taxon>
        <taxon>Bacteroidota</taxon>
        <taxon>Bacteroidia</taxon>
        <taxon>Bacteroidales</taxon>
        <taxon>Rikenellaceae</taxon>
        <taxon>Alistipes</taxon>
    </lineage>
</organism>
<evidence type="ECO:0000313" key="2">
    <source>
        <dbReference type="EMBL" id="UWN57902.1"/>
    </source>
</evidence>
<gene>
    <name evidence="2" type="ORF">NQ491_03735</name>
</gene>
<sequence length="337" mass="35436">MKKVFLSALAIAAMASCSKTELSNTPDGSVEIKAKSTALSISTKSPYEGTISSGNPLTAQVLVSKTDGNYTSRYCNGEMTFSDDGTTEASFATPQYYPADGSVLYLCGLYPSDLGGWGTVTESASRTFDGKTDIMAAAQQQSSKSEAQAGTYPTMQFKHLLTKLVVKLVAEDDAAVTAWGNVTDISLVGVNGSQKPYSKVEVTLQDGTAVTGSAFSTTVENFSFYTMTENAYNDVAFSAQTLALTKTAANAAYSLVAPITATGTGDFKLKITTQKDAESPLVNEVAVDLKGTSSSTFTGDTQGKAFEITLTFKATKIQAKASVKEWEKAGTATGEIK</sequence>
<dbReference type="PROSITE" id="PS51257">
    <property type="entry name" value="PROKAR_LIPOPROTEIN"/>
    <property type="match status" value="1"/>
</dbReference>
<keyword evidence="1" id="KW-0732">Signal</keyword>
<name>A0ABY5V3M5_9BACT</name>
<dbReference type="EMBL" id="CP102294">
    <property type="protein sequence ID" value="UWN57902.1"/>
    <property type="molecule type" value="Genomic_DNA"/>
</dbReference>
<accession>A0ABY5V3M5</accession>
<dbReference type="GeneID" id="82890815"/>
<dbReference type="RefSeq" id="WP_019244652.1">
    <property type="nucleotide sequence ID" value="NZ_CAPH01000002.1"/>
</dbReference>